<dbReference type="Proteomes" id="UP001056384">
    <property type="component" value="Chromosome 13"/>
</dbReference>
<reference evidence="1" key="1">
    <citation type="submission" date="2022-06" db="EMBL/GenBank/DDBJ databases">
        <title>Complete genome sequences of two strains of the flax pathogen Septoria linicola.</title>
        <authorList>
            <person name="Lapalu N."/>
            <person name="Simon A."/>
            <person name="Demenou B."/>
            <person name="Paumier D."/>
            <person name="Guillot M.-P."/>
            <person name="Gout L."/>
            <person name="Valade R."/>
        </authorList>
    </citation>
    <scope>NUCLEOTIDE SEQUENCE</scope>
    <source>
        <strain evidence="1">SE15195</strain>
    </source>
</reference>
<dbReference type="EMBL" id="CP099430">
    <property type="protein sequence ID" value="USW59618.1"/>
    <property type="molecule type" value="Genomic_DNA"/>
</dbReference>
<keyword evidence="2" id="KW-1185">Reference proteome</keyword>
<name>A0A9Q9B604_9PEZI</name>
<evidence type="ECO:0000313" key="2">
    <source>
        <dbReference type="Proteomes" id="UP001056384"/>
    </source>
</evidence>
<proteinExistence type="predicted"/>
<sequence>MSTTTTTTSGPRWCNLNAQQQQFGSSTNGLASPADYTKQPLCVCLGTIYRLRELRVVQESAAQVDYEVRVRASHGRTVSTTDDNHIASLTCKRQLRVSTLTSSIVRQQLRQGD</sequence>
<dbReference type="AlphaFoldDB" id="A0A9Q9B604"/>
<gene>
    <name evidence="1" type="ORF">Slin15195_G129370</name>
</gene>
<organism evidence="1 2">
    <name type="scientific">Septoria linicola</name>
    <dbReference type="NCBI Taxonomy" id="215465"/>
    <lineage>
        <taxon>Eukaryota</taxon>
        <taxon>Fungi</taxon>
        <taxon>Dikarya</taxon>
        <taxon>Ascomycota</taxon>
        <taxon>Pezizomycotina</taxon>
        <taxon>Dothideomycetes</taxon>
        <taxon>Dothideomycetidae</taxon>
        <taxon>Mycosphaerellales</taxon>
        <taxon>Mycosphaerellaceae</taxon>
        <taxon>Septoria</taxon>
    </lineage>
</organism>
<protein>
    <submittedName>
        <fullName evidence="1">Uncharacterized protein</fullName>
    </submittedName>
</protein>
<accession>A0A9Q9B604</accession>
<evidence type="ECO:0000313" key="1">
    <source>
        <dbReference type="EMBL" id="USW59618.1"/>
    </source>
</evidence>